<dbReference type="InterPro" id="IPR011991">
    <property type="entry name" value="ArsR-like_HTH"/>
</dbReference>
<evidence type="ECO:0000256" key="1">
    <source>
        <dbReference type="ARBA" id="ARBA00004613"/>
    </source>
</evidence>
<protein>
    <submittedName>
        <fullName evidence="8">Helix-turn-helix domain-containing protein</fullName>
    </submittedName>
</protein>
<dbReference type="SUPFAM" id="SSF46785">
    <property type="entry name" value="Winged helix' DNA-binding domain"/>
    <property type="match status" value="1"/>
</dbReference>
<keyword evidence="3" id="KW-0732">Signal</keyword>
<feature type="compositionally biased region" description="Acidic residues" evidence="5">
    <location>
        <begin position="55"/>
        <end position="69"/>
    </location>
</feature>
<feature type="compositionally biased region" description="Basic and acidic residues" evidence="5">
    <location>
        <begin position="89"/>
        <end position="104"/>
    </location>
</feature>
<evidence type="ECO:0000313" key="8">
    <source>
        <dbReference type="EMBL" id="MFC7190856.1"/>
    </source>
</evidence>
<comment type="caution">
    <text evidence="8">The sequence shown here is derived from an EMBL/GenBank/DDBJ whole genome shotgun (WGS) entry which is preliminary data.</text>
</comment>
<dbReference type="Gene3D" id="4.10.1080.10">
    <property type="entry name" value="TSP type-3 repeat"/>
    <property type="match status" value="1"/>
</dbReference>
<dbReference type="EMBL" id="JBHTAX010000001">
    <property type="protein sequence ID" value="MFC7190856.1"/>
    <property type="molecule type" value="Genomic_DNA"/>
</dbReference>
<reference evidence="8 9" key="1">
    <citation type="journal article" date="2019" name="Int. J. Syst. Evol. Microbiol.">
        <title>The Global Catalogue of Microorganisms (GCM) 10K type strain sequencing project: providing services to taxonomists for standard genome sequencing and annotation.</title>
        <authorList>
            <consortium name="The Broad Institute Genomics Platform"/>
            <consortium name="The Broad Institute Genome Sequencing Center for Infectious Disease"/>
            <person name="Wu L."/>
            <person name="Ma J."/>
        </authorList>
    </citation>
    <scope>NUCLEOTIDE SEQUENCE [LARGE SCALE GENOMIC DNA]</scope>
    <source>
        <strain evidence="8 9">RDMS1</strain>
    </source>
</reference>
<dbReference type="InterPro" id="IPR018247">
    <property type="entry name" value="EF_Hand_1_Ca_BS"/>
</dbReference>
<proteinExistence type="predicted"/>
<comment type="subcellular location">
    <subcellularLocation>
        <location evidence="1">Secreted</location>
    </subcellularLocation>
</comment>
<keyword evidence="2" id="KW-0964">Secreted</keyword>
<dbReference type="InterPro" id="IPR028974">
    <property type="entry name" value="TSP_type-3_rpt"/>
</dbReference>
<dbReference type="InterPro" id="IPR055767">
    <property type="entry name" value="DUF7343"/>
</dbReference>
<feature type="domain" description="DUF7343" evidence="7">
    <location>
        <begin position="203"/>
        <end position="261"/>
    </location>
</feature>
<dbReference type="InterPro" id="IPR053180">
    <property type="entry name" value="Ca-binding_acidic-repeat"/>
</dbReference>
<sequence length="276" mass="30130">MNVHGTKPHKADSDNDGLLDKAELKEHGSDPTTKHSDDDGIPDQKEVNIWGTDPNDVDSDSDGLNDDVEVNGPTHPNVPDTDGDGLTDGEERNQYHTRPDKVDTDGDGVNDADEIKAGTDPNGQKLFLFSPMEYPMETAVTIIGAFLAIGIGGRYLWQRRNTPESTHQVESEIPPTVSNPTPIKNVNSDGEATETTVVNREPLTDEDRIQQLLDESGGRLHQSEIVSQTGWSKSKVSRLLSRMEEDGLISKISVGRENLIARSGDEPRHAGSAFED</sequence>
<gene>
    <name evidence="8" type="ORF">ACFQL7_14140</name>
</gene>
<dbReference type="InterPro" id="IPR036390">
    <property type="entry name" value="WH_DNA-bd_sf"/>
</dbReference>
<feature type="transmembrane region" description="Helical" evidence="6">
    <location>
        <begin position="138"/>
        <end position="157"/>
    </location>
</feature>
<keyword evidence="6" id="KW-0812">Transmembrane</keyword>
<organism evidence="8 9">
    <name type="scientific">Halocatena marina</name>
    <dbReference type="NCBI Taxonomy" id="2934937"/>
    <lineage>
        <taxon>Archaea</taxon>
        <taxon>Methanobacteriati</taxon>
        <taxon>Methanobacteriota</taxon>
        <taxon>Stenosarchaea group</taxon>
        <taxon>Halobacteria</taxon>
        <taxon>Halobacteriales</taxon>
        <taxon>Natronomonadaceae</taxon>
        <taxon>Halocatena</taxon>
    </lineage>
</organism>
<evidence type="ECO:0000256" key="4">
    <source>
        <dbReference type="ARBA" id="ARBA00022837"/>
    </source>
</evidence>
<dbReference type="RefSeq" id="WP_390205857.1">
    <property type="nucleotide sequence ID" value="NZ_JBHTAX010000001.1"/>
</dbReference>
<feature type="compositionally biased region" description="Basic and acidic residues" evidence="5">
    <location>
        <begin position="9"/>
        <end position="46"/>
    </location>
</feature>
<keyword evidence="9" id="KW-1185">Reference proteome</keyword>
<dbReference type="Proteomes" id="UP001596417">
    <property type="component" value="Unassembled WGS sequence"/>
</dbReference>
<evidence type="ECO:0000256" key="3">
    <source>
        <dbReference type="ARBA" id="ARBA00022729"/>
    </source>
</evidence>
<feature type="region of interest" description="Disordered" evidence="5">
    <location>
        <begin position="166"/>
        <end position="194"/>
    </location>
</feature>
<dbReference type="Pfam" id="PF18884">
    <property type="entry name" value="TSP3_bac"/>
    <property type="match status" value="5"/>
</dbReference>
<dbReference type="Pfam" id="PF24034">
    <property type="entry name" value="DUF7343"/>
    <property type="match status" value="1"/>
</dbReference>
<evidence type="ECO:0000259" key="7">
    <source>
        <dbReference type="Pfam" id="PF24034"/>
    </source>
</evidence>
<evidence type="ECO:0000256" key="2">
    <source>
        <dbReference type="ARBA" id="ARBA00022525"/>
    </source>
</evidence>
<dbReference type="AlphaFoldDB" id="A0ABD5YRU9"/>
<evidence type="ECO:0000256" key="5">
    <source>
        <dbReference type="SAM" id="MobiDB-lite"/>
    </source>
</evidence>
<feature type="compositionally biased region" description="Polar residues" evidence="5">
    <location>
        <begin position="176"/>
        <end position="194"/>
    </location>
</feature>
<keyword evidence="4" id="KW-0106">Calcium</keyword>
<evidence type="ECO:0000313" key="9">
    <source>
        <dbReference type="Proteomes" id="UP001596417"/>
    </source>
</evidence>
<dbReference type="Gene3D" id="1.10.10.10">
    <property type="entry name" value="Winged helix-like DNA-binding domain superfamily/Winged helix DNA-binding domain"/>
    <property type="match status" value="1"/>
</dbReference>
<keyword evidence="6" id="KW-1133">Transmembrane helix</keyword>
<dbReference type="InterPro" id="IPR059100">
    <property type="entry name" value="TSP3_bac"/>
</dbReference>
<keyword evidence="6" id="KW-0472">Membrane</keyword>
<evidence type="ECO:0000256" key="6">
    <source>
        <dbReference type="SAM" id="Phobius"/>
    </source>
</evidence>
<dbReference type="PANTHER" id="PTHR37467:SF1">
    <property type="entry name" value="EXPORTED CALCIUM-BINDING GLYCOPROTEIN"/>
    <property type="match status" value="1"/>
</dbReference>
<name>A0ABD5YRU9_9EURY</name>
<dbReference type="InterPro" id="IPR036388">
    <property type="entry name" value="WH-like_DNA-bd_sf"/>
</dbReference>
<dbReference type="PANTHER" id="PTHR37467">
    <property type="entry name" value="EXPORTED CALCIUM-BINDING GLYCOPROTEIN-RELATED"/>
    <property type="match status" value="1"/>
</dbReference>
<dbReference type="PROSITE" id="PS00018">
    <property type="entry name" value="EF_HAND_1"/>
    <property type="match status" value="1"/>
</dbReference>
<accession>A0ABD5YRU9</accession>
<feature type="region of interest" description="Disordered" evidence="5">
    <location>
        <begin position="1"/>
        <end position="122"/>
    </location>
</feature>
<dbReference type="SUPFAM" id="SSF103647">
    <property type="entry name" value="TSP type-3 repeat"/>
    <property type="match status" value="1"/>
</dbReference>
<dbReference type="CDD" id="cd00090">
    <property type="entry name" value="HTH_ARSR"/>
    <property type="match status" value="1"/>
</dbReference>